<comment type="subcellular location">
    <subcellularLocation>
        <location evidence="1">Cell membrane</location>
        <topology evidence="1">Multi-pass membrane protein</topology>
    </subcellularLocation>
</comment>
<dbReference type="InterPro" id="IPR008276">
    <property type="entry name" value="C_nuclsd_transpt"/>
</dbReference>
<feature type="transmembrane region" description="Helical" evidence="8">
    <location>
        <begin position="468"/>
        <end position="486"/>
    </location>
</feature>
<evidence type="ECO:0000256" key="2">
    <source>
        <dbReference type="ARBA" id="ARBA00009033"/>
    </source>
</evidence>
<dbReference type="Pfam" id="PF07670">
    <property type="entry name" value="Gate"/>
    <property type="match status" value="1"/>
</dbReference>
<feature type="transmembrane region" description="Helical" evidence="8">
    <location>
        <begin position="311"/>
        <end position="333"/>
    </location>
</feature>
<dbReference type="EMBL" id="JBAMIC010000003">
    <property type="protein sequence ID" value="KAK7111094.1"/>
    <property type="molecule type" value="Genomic_DNA"/>
</dbReference>
<comment type="caution">
    <text evidence="12">The sequence shown here is derived from an EMBL/GenBank/DDBJ whole genome shotgun (WGS) entry which is preliminary data.</text>
</comment>
<dbReference type="Proteomes" id="UP001374579">
    <property type="component" value="Unassembled WGS sequence"/>
</dbReference>
<evidence type="ECO:0008006" key="14">
    <source>
        <dbReference type="Google" id="ProtNLM"/>
    </source>
</evidence>
<keyword evidence="6 8" id="KW-0472">Membrane</keyword>
<sequence length="661" mass="72734">MSSQKDSKDSGDHCNPDSIQLVSFTPVQNGTHSDANPPLDHLNPVFKDGHTEINMEDGHIQVPDSTAENTQQPDDIPSKPDIDNIDIINPTLQPPQPPTLCFLYRFNRLIRRFFSLRWGTVKTVILVVLLIGYLAFFCYCMYYNFGDEPSVRLLVGTIIGVLVIVWKSGKKFWRCPCSLTVARDIFDEESPRGTKLRKIIRWSLYVLSVGGAVVILVIDVAMKRPENFICLAGVAILIILCFFISTEPEKINWHSVFWGMSLQFWFAVLIRKTEFGSAAFEWLANRFVEFLKYTDKGSEAVFGATYLDHRFVFALMPTLIFFNAVISMLYYLGAVQVFIATFGKFLSFCIGTSPIESVNAAANLFLTLSEAPILIKPFMQDLTQSELFAVMTGGFASIAGSLLWAFSAYGAPINHILTASVMSAPAALAFAKLLYPDEKKPTIKAEDAYKVDAGQGSLLGSLSAGAKVGLTMAGYVVINLLIYVALLEFLDQTLLWFTERAGVEGFTFSKLIAYIFYPVTFMMGFPAQDCFKAAGLLGIKILTTTTITFINLGTIITNGEKLQEYMATYNDTWTYVGDDIFLTATNITLVGGVMTERSGVLATYMVCGLSNLGAIGIAIGAFTSIAPSRGMDVIRQVPFALLAGNFASFSTACVAGLLYTD</sequence>
<reference evidence="12 13" key="1">
    <citation type="submission" date="2024-02" db="EMBL/GenBank/DDBJ databases">
        <title>Chromosome-scale genome assembly of the rough periwinkle Littorina saxatilis.</title>
        <authorList>
            <person name="De Jode A."/>
            <person name="Faria R."/>
            <person name="Formenti G."/>
            <person name="Sims Y."/>
            <person name="Smith T.P."/>
            <person name="Tracey A."/>
            <person name="Wood J.M.D."/>
            <person name="Zagrodzka Z.B."/>
            <person name="Johannesson K."/>
            <person name="Butlin R.K."/>
            <person name="Leder E.H."/>
        </authorList>
    </citation>
    <scope>NUCLEOTIDE SEQUENCE [LARGE SCALE GENOMIC DNA]</scope>
    <source>
        <strain evidence="12">Snail1</strain>
        <tissue evidence="12">Muscle</tissue>
    </source>
</reference>
<feature type="compositionally biased region" description="Basic and acidic residues" evidence="7">
    <location>
        <begin position="1"/>
        <end position="15"/>
    </location>
</feature>
<feature type="transmembrane region" description="Helical" evidence="8">
    <location>
        <begin position="121"/>
        <end position="144"/>
    </location>
</feature>
<dbReference type="GO" id="GO:0005886">
    <property type="term" value="C:plasma membrane"/>
    <property type="evidence" value="ECO:0007669"/>
    <property type="project" value="UniProtKB-SubCell"/>
</dbReference>
<evidence type="ECO:0000256" key="4">
    <source>
        <dbReference type="ARBA" id="ARBA00022692"/>
    </source>
</evidence>
<proteinExistence type="inferred from homology"/>
<evidence type="ECO:0000256" key="6">
    <source>
        <dbReference type="ARBA" id="ARBA00023136"/>
    </source>
</evidence>
<dbReference type="Pfam" id="PF01773">
    <property type="entry name" value="Nucleos_tra2_N"/>
    <property type="match status" value="1"/>
</dbReference>
<keyword evidence="3" id="KW-1003">Cell membrane</keyword>
<feature type="transmembrane region" description="Helical" evidence="8">
    <location>
        <begin position="228"/>
        <end position="245"/>
    </location>
</feature>
<evidence type="ECO:0000256" key="5">
    <source>
        <dbReference type="ARBA" id="ARBA00022989"/>
    </source>
</evidence>
<evidence type="ECO:0000256" key="8">
    <source>
        <dbReference type="SAM" id="Phobius"/>
    </source>
</evidence>
<feature type="region of interest" description="Disordered" evidence="7">
    <location>
        <begin position="1"/>
        <end position="40"/>
    </location>
</feature>
<feature type="transmembrane region" description="Helical" evidence="8">
    <location>
        <begin position="202"/>
        <end position="222"/>
    </location>
</feature>
<dbReference type="PANTHER" id="PTHR10590">
    <property type="entry name" value="SODIUM/NUCLEOSIDE COTRANSPORTER"/>
    <property type="match status" value="1"/>
</dbReference>
<dbReference type="AlphaFoldDB" id="A0AAN9GK69"/>
<evidence type="ECO:0000256" key="7">
    <source>
        <dbReference type="SAM" id="MobiDB-lite"/>
    </source>
</evidence>
<evidence type="ECO:0000259" key="11">
    <source>
        <dbReference type="Pfam" id="PF07670"/>
    </source>
</evidence>
<dbReference type="PANTHER" id="PTHR10590:SF4">
    <property type="entry name" value="SOLUTE CARRIER FAMILY 28 MEMBER 3"/>
    <property type="match status" value="1"/>
</dbReference>
<dbReference type="InterPro" id="IPR002668">
    <property type="entry name" value="CNT_N_dom"/>
</dbReference>
<keyword evidence="5 8" id="KW-1133">Transmembrane helix</keyword>
<keyword evidence="4 8" id="KW-0812">Transmembrane</keyword>
<keyword evidence="13" id="KW-1185">Reference proteome</keyword>
<organism evidence="12 13">
    <name type="scientific">Littorina saxatilis</name>
    <dbReference type="NCBI Taxonomy" id="31220"/>
    <lineage>
        <taxon>Eukaryota</taxon>
        <taxon>Metazoa</taxon>
        <taxon>Spiralia</taxon>
        <taxon>Lophotrochozoa</taxon>
        <taxon>Mollusca</taxon>
        <taxon>Gastropoda</taxon>
        <taxon>Caenogastropoda</taxon>
        <taxon>Littorinimorpha</taxon>
        <taxon>Littorinoidea</taxon>
        <taxon>Littorinidae</taxon>
        <taxon>Littorina</taxon>
    </lineage>
</organism>
<feature type="transmembrane region" description="Helical" evidence="8">
    <location>
        <begin position="345"/>
        <end position="366"/>
    </location>
</feature>
<accession>A0AAN9GK69</accession>
<evidence type="ECO:0000259" key="10">
    <source>
        <dbReference type="Pfam" id="PF07662"/>
    </source>
</evidence>
<feature type="transmembrane region" description="Helical" evidence="8">
    <location>
        <begin position="150"/>
        <end position="166"/>
    </location>
</feature>
<feature type="transmembrane region" description="Helical" evidence="8">
    <location>
        <begin position="637"/>
        <end position="659"/>
    </location>
</feature>
<dbReference type="Pfam" id="PF07662">
    <property type="entry name" value="Nucleos_tra2_C"/>
    <property type="match status" value="1"/>
</dbReference>
<evidence type="ECO:0000256" key="3">
    <source>
        <dbReference type="ARBA" id="ARBA00022475"/>
    </source>
</evidence>
<feature type="domain" description="Concentrative nucleoside transporter N-terminal" evidence="9">
    <location>
        <begin position="232"/>
        <end position="304"/>
    </location>
</feature>
<feature type="domain" description="Concentrative nucleoside transporter C-terminal" evidence="10">
    <location>
        <begin position="415"/>
        <end position="656"/>
    </location>
</feature>
<dbReference type="GO" id="GO:0005415">
    <property type="term" value="F:nucleoside:sodium symporter activity"/>
    <property type="evidence" value="ECO:0007669"/>
    <property type="project" value="TreeGrafter"/>
</dbReference>
<feature type="transmembrane region" description="Helical" evidence="8">
    <location>
        <begin position="506"/>
        <end position="525"/>
    </location>
</feature>
<evidence type="ECO:0000259" key="9">
    <source>
        <dbReference type="Pfam" id="PF01773"/>
    </source>
</evidence>
<name>A0AAN9GK69_9CAEN</name>
<evidence type="ECO:0000256" key="1">
    <source>
        <dbReference type="ARBA" id="ARBA00004651"/>
    </source>
</evidence>
<dbReference type="InterPro" id="IPR011642">
    <property type="entry name" value="Gate_dom"/>
</dbReference>
<evidence type="ECO:0000313" key="12">
    <source>
        <dbReference type="EMBL" id="KAK7111094.1"/>
    </source>
</evidence>
<protein>
    <recommendedName>
        <fullName evidence="14">Sodium/nucleoside cotransporter</fullName>
    </recommendedName>
</protein>
<comment type="similarity">
    <text evidence="2">Belongs to the concentrative nucleoside transporter (CNT) (TC 2.A.41) family.</text>
</comment>
<feature type="compositionally biased region" description="Polar residues" evidence="7">
    <location>
        <begin position="17"/>
        <end position="34"/>
    </location>
</feature>
<feature type="transmembrane region" description="Helical" evidence="8">
    <location>
        <begin position="387"/>
        <end position="407"/>
    </location>
</feature>
<evidence type="ECO:0000313" key="13">
    <source>
        <dbReference type="Proteomes" id="UP001374579"/>
    </source>
</evidence>
<feature type="transmembrane region" description="Helical" evidence="8">
    <location>
        <begin position="601"/>
        <end position="625"/>
    </location>
</feature>
<feature type="domain" description="Nucleoside transporter/FeoB GTPase Gate" evidence="11">
    <location>
        <begin position="313"/>
        <end position="406"/>
    </location>
</feature>
<feature type="transmembrane region" description="Helical" evidence="8">
    <location>
        <begin position="537"/>
        <end position="556"/>
    </location>
</feature>
<gene>
    <name evidence="12" type="ORF">V1264_014868</name>
</gene>
<dbReference type="InterPro" id="IPR011657">
    <property type="entry name" value="CNT_C_dom"/>
</dbReference>